<feature type="signal peptide" evidence="2">
    <location>
        <begin position="1"/>
        <end position="27"/>
    </location>
</feature>
<evidence type="ECO:0000313" key="5">
    <source>
        <dbReference type="Proteomes" id="UP000198304"/>
    </source>
</evidence>
<dbReference type="OrthoDB" id="411361at2"/>
<reference evidence="5" key="1">
    <citation type="submission" date="2017-06" db="EMBL/GenBank/DDBJ databases">
        <authorList>
            <person name="Varghese N."/>
            <person name="Submissions S."/>
        </authorList>
    </citation>
    <scope>NUCLEOTIDE SEQUENCE [LARGE SCALE GENOMIC DNA]</scope>
    <source>
        <strain evidence="5">SCA</strain>
    </source>
</reference>
<dbReference type="GO" id="GO:0016740">
    <property type="term" value="F:transferase activity"/>
    <property type="evidence" value="ECO:0007669"/>
    <property type="project" value="UniProtKB-KW"/>
</dbReference>
<feature type="domain" description="Prenyltransferase alpha-alpha toroid" evidence="3">
    <location>
        <begin position="181"/>
        <end position="319"/>
    </location>
</feature>
<dbReference type="Pfam" id="PF00432">
    <property type="entry name" value="Prenyltrans"/>
    <property type="match status" value="1"/>
</dbReference>
<proteinExistence type="predicted"/>
<dbReference type="AlphaFoldDB" id="A0A239C9S4"/>
<evidence type="ECO:0000256" key="1">
    <source>
        <dbReference type="ARBA" id="ARBA00022737"/>
    </source>
</evidence>
<dbReference type="InterPro" id="IPR001330">
    <property type="entry name" value="Prenyltrans"/>
</dbReference>
<dbReference type="Gene3D" id="1.50.10.20">
    <property type="match status" value="1"/>
</dbReference>
<keyword evidence="1" id="KW-0677">Repeat</keyword>
<evidence type="ECO:0000259" key="3">
    <source>
        <dbReference type="Pfam" id="PF00432"/>
    </source>
</evidence>
<sequence>MRGKWKKVLSLLLIWIMLLSVVQPVFAANKSSITREELYKRIRETVDYYHKTYKEYSYAGILDWPALGLSAMGEDVSGPKWTINGKNGPYWREEQVKTGAGLSKVKNTDYQRTIIGVTSAGKDPRDFGGHNLVETVKGTMMKNGHFADSVADNLTGKPVGETLINAHIFGIIALHVAGEPIPNRDKCLEWLIKQQHIDGGFTWDVKYFDDPEDYKRVVSDVDMTAGGLMAFAILGEDLSQPHVKRAWDFLKEEQLEHGGFHSWGTDNPESCAWVIKALTLFGVDPMGPEWTKPSGGNPVASILRFQQADGSFSHVLNEEDNLPVYSNGMATEQSLYGLADAYNNKAAYDILHEKYKPTAVEHVFKDFEPQDKGFKEALALAYDYIMLIDDEGKFHPVEPIKKEELERALKRMQDLGYKIETVDFSSYKTEITGENFVEILSKAIGIENSIEALKGKGLIYQGFDKDRAVTKAEAAISLYALKESKSAM</sequence>
<feature type="chain" id="PRO_5013371545" evidence="2">
    <location>
        <begin position="28"/>
        <end position="488"/>
    </location>
</feature>
<evidence type="ECO:0000313" key="4">
    <source>
        <dbReference type="EMBL" id="SNS16642.1"/>
    </source>
</evidence>
<evidence type="ECO:0000256" key="2">
    <source>
        <dbReference type="SAM" id="SignalP"/>
    </source>
</evidence>
<dbReference type="CDD" id="cd00688">
    <property type="entry name" value="ISOPREN_C2_like"/>
    <property type="match status" value="1"/>
</dbReference>
<gene>
    <name evidence="4" type="ORF">SAMN05446037_100575</name>
</gene>
<keyword evidence="5" id="KW-1185">Reference proteome</keyword>
<keyword evidence="2" id="KW-0732">Signal</keyword>
<dbReference type="RefSeq" id="WP_089282123.1">
    <property type="nucleotide sequence ID" value="NZ_FZOJ01000005.1"/>
</dbReference>
<dbReference type="InterPro" id="IPR008930">
    <property type="entry name" value="Terpenoid_cyclase/PrenylTrfase"/>
</dbReference>
<organism evidence="4 5">
    <name type="scientific">Anaerovirgula multivorans</name>
    <dbReference type="NCBI Taxonomy" id="312168"/>
    <lineage>
        <taxon>Bacteria</taxon>
        <taxon>Bacillati</taxon>
        <taxon>Bacillota</taxon>
        <taxon>Clostridia</taxon>
        <taxon>Peptostreptococcales</taxon>
        <taxon>Natronincolaceae</taxon>
        <taxon>Anaerovirgula</taxon>
    </lineage>
</organism>
<dbReference type="EMBL" id="FZOJ01000005">
    <property type="protein sequence ID" value="SNS16642.1"/>
    <property type="molecule type" value="Genomic_DNA"/>
</dbReference>
<protein>
    <submittedName>
        <fullName evidence="4">Prenyltransferase and squalene oxidase repeat-containing protein</fullName>
    </submittedName>
</protein>
<dbReference type="SUPFAM" id="SSF48239">
    <property type="entry name" value="Terpenoid cyclases/Protein prenyltransferases"/>
    <property type="match status" value="1"/>
</dbReference>
<dbReference type="Proteomes" id="UP000198304">
    <property type="component" value="Unassembled WGS sequence"/>
</dbReference>
<name>A0A239C9S4_9FIRM</name>
<keyword evidence="4" id="KW-0808">Transferase</keyword>
<accession>A0A239C9S4</accession>